<keyword evidence="1" id="KW-0560">Oxidoreductase</keyword>
<dbReference type="SUPFAM" id="SSF50129">
    <property type="entry name" value="GroES-like"/>
    <property type="match status" value="1"/>
</dbReference>
<dbReference type="InterPro" id="IPR020843">
    <property type="entry name" value="ER"/>
</dbReference>
<dbReference type="Proteomes" id="UP001500909">
    <property type="component" value="Unassembled WGS sequence"/>
</dbReference>
<dbReference type="Pfam" id="PF08240">
    <property type="entry name" value="ADH_N"/>
    <property type="match status" value="1"/>
</dbReference>
<dbReference type="InterPro" id="IPR013154">
    <property type="entry name" value="ADH-like_N"/>
</dbReference>
<dbReference type="InterPro" id="IPR011032">
    <property type="entry name" value="GroES-like_sf"/>
</dbReference>
<dbReference type="SUPFAM" id="SSF51735">
    <property type="entry name" value="NAD(P)-binding Rossmann-fold domains"/>
    <property type="match status" value="1"/>
</dbReference>
<dbReference type="SMART" id="SM00829">
    <property type="entry name" value="PKS_ER"/>
    <property type="match status" value="1"/>
</dbReference>
<dbReference type="InterPro" id="IPR036291">
    <property type="entry name" value="NAD(P)-bd_dom_sf"/>
</dbReference>
<proteinExistence type="predicted"/>
<feature type="domain" description="Enoyl reductase (ER)" evidence="2">
    <location>
        <begin position="20"/>
        <end position="323"/>
    </location>
</feature>
<dbReference type="CDD" id="cd05289">
    <property type="entry name" value="MDR_like_2"/>
    <property type="match status" value="1"/>
</dbReference>
<dbReference type="PANTHER" id="PTHR11695:SF294">
    <property type="entry name" value="RETICULON-4-INTERACTING PROTEIN 1, MITOCHONDRIAL"/>
    <property type="match status" value="1"/>
</dbReference>
<evidence type="ECO:0000256" key="1">
    <source>
        <dbReference type="ARBA" id="ARBA00023002"/>
    </source>
</evidence>
<evidence type="ECO:0000313" key="4">
    <source>
        <dbReference type="Proteomes" id="UP001500909"/>
    </source>
</evidence>
<dbReference type="EMBL" id="BAAABY010000033">
    <property type="protein sequence ID" value="GAA0478646.1"/>
    <property type="molecule type" value="Genomic_DNA"/>
</dbReference>
<keyword evidence="4" id="KW-1185">Reference proteome</keyword>
<dbReference type="Gene3D" id="3.90.180.10">
    <property type="entry name" value="Medium-chain alcohol dehydrogenases, catalytic domain"/>
    <property type="match status" value="1"/>
</dbReference>
<dbReference type="RefSeq" id="WP_346097344.1">
    <property type="nucleotide sequence ID" value="NZ_BAAABY010000033.1"/>
</dbReference>
<evidence type="ECO:0000313" key="3">
    <source>
        <dbReference type="EMBL" id="GAA0478646.1"/>
    </source>
</evidence>
<reference evidence="4" key="1">
    <citation type="journal article" date="2019" name="Int. J. Syst. Evol. Microbiol.">
        <title>The Global Catalogue of Microorganisms (GCM) 10K type strain sequencing project: providing services to taxonomists for standard genome sequencing and annotation.</title>
        <authorList>
            <consortium name="The Broad Institute Genomics Platform"/>
            <consortium name="The Broad Institute Genome Sequencing Center for Infectious Disease"/>
            <person name="Wu L."/>
            <person name="Ma J."/>
        </authorList>
    </citation>
    <scope>NUCLEOTIDE SEQUENCE [LARGE SCALE GENOMIC DNA]</scope>
    <source>
        <strain evidence="4">JCM 4805</strain>
    </source>
</reference>
<organism evidence="3 4">
    <name type="scientific">Streptomyces olivaceiscleroticus</name>
    <dbReference type="NCBI Taxonomy" id="68245"/>
    <lineage>
        <taxon>Bacteria</taxon>
        <taxon>Bacillati</taxon>
        <taxon>Actinomycetota</taxon>
        <taxon>Actinomycetes</taxon>
        <taxon>Kitasatosporales</taxon>
        <taxon>Streptomycetaceae</taxon>
        <taxon>Streptomyces</taxon>
    </lineage>
</organism>
<dbReference type="Gene3D" id="3.40.50.720">
    <property type="entry name" value="NAD(P)-binding Rossmann-like Domain"/>
    <property type="match status" value="1"/>
</dbReference>
<protein>
    <submittedName>
        <fullName evidence="3">NADP-dependent oxidoreductase</fullName>
    </submittedName>
</protein>
<dbReference type="PANTHER" id="PTHR11695">
    <property type="entry name" value="ALCOHOL DEHYDROGENASE RELATED"/>
    <property type="match status" value="1"/>
</dbReference>
<sequence length="327" mass="34256">MTSAPSGETTMRAITQDALGGPDVLRMTEVPRPAPLPTEVLVRVHAAGVNPVDWKTRQGGGMAAVLGDPPFTVGWDVSGVVEEVGFGVHTLAVGDEVYGMPWFPRQAAAYAEYVTAPSRHFARKPALLDHEHAAAVPLAALTAWQTLVDAAQVTAGQRVLIHAAAGGVGHFAVQFAKYLGAHVIGTASAAKHDWLRGLGADELVDYTAVRFEEAVSDVDVVIDLVGDDKDDTSTRSLGTLRSGGLLIAVPSGVAPELVDTARQLGLRACGFLVEPDGAALTRIAELIDGGVVKAEVEDVLPLEHAAEAHRRGEAGRTRGKLVLRVTG</sequence>
<accession>A0ABP3KIB8</accession>
<name>A0ABP3KIB8_9ACTN</name>
<comment type="caution">
    <text evidence="3">The sequence shown here is derived from an EMBL/GenBank/DDBJ whole genome shotgun (WGS) entry which is preliminary data.</text>
</comment>
<dbReference type="PROSITE" id="PS01162">
    <property type="entry name" value="QOR_ZETA_CRYSTAL"/>
    <property type="match status" value="1"/>
</dbReference>
<dbReference type="InterPro" id="IPR050700">
    <property type="entry name" value="YIM1/Zinc_Alcohol_DH_Fams"/>
</dbReference>
<gene>
    <name evidence="3" type="ORF">GCM10010361_49060</name>
</gene>
<evidence type="ECO:0000259" key="2">
    <source>
        <dbReference type="SMART" id="SM00829"/>
    </source>
</evidence>
<dbReference type="InterPro" id="IPR002364">
    <property type="entry name" value="Quin_OxRdtase/zeta-crystal_CS"/>
</dbReference>
<dbReference type="Pfam" id="PF13602">
    <property type="entry name" value="ADH_zinc_N_2"/>
    <property type="match status" value="1"/>
</dbReference>